<evidence type="ECO:0000313" key="2">
    <source>
        <dbReference type="EMBL" id="KNZ50846.1"/>
    </source>
</evidence>
<reference evidence="2 3" key="1">
    <citation type="submission" date="2015-08" db="EMBL/GenBank/DDBJ databases">
        <title>Next Generation Sequencing and Analysis of the Genome of Puccinia sorghi L Schw, the Causal Agent of Maize Common Rust.</title>
        <authorList>
            <person name="Rochi L."/>
            <person name="Burguener G."/>
            <person name="Darino M."/>
            <person name="Turjanski A."/>
            <person name="Kreff E."/>
            <person name="Dieguez M.J."/>
            <person name="Sacco F."/>
        </authorList>
    </citation>
    <scope>NUCLEOTIDE SEQUENCE [LARGE SCALE GENOMIC DNA]</scope>
    <source>
        <strain evidence="2 3">RO10H11247</strain>
    </source>
</reference>
<dbReference type="VEuPathDB" id="FungiDB:VP01_420g1"/>
<organism evidence="2 3">
    <name type="scientific">Puccinia sorghi</name>
    <dbReference type="NCBI Taxonomy" id="27349"/>
    <lineage>
        <taxon>Eukaryota</taxon>
        <taxon>Fungi</taxon>
        <taxon>Dikarya</taxon>
        <taxon>Basidiomycota</taxon>
        <taxon>Pucciniomycotina</taxon>
        <taxon>Pucciniomycetes</taxon>
        <taxon>Pucciniales</taxon>
        <taxon>Pucciniaceae</taxon>
        <taxon>Puccinia</taxon>
    </lineage>
</organism>
<comment type="caution">
    <text evidence="2">The sequence shown here is derived from an EMBL/GenBank/DDBJ whole genome shotgun (WGS) entry which is preliminary data.</text>
</comment>
<dbReference type="AlphaFoldDB" id="A0A0L6UQP7"/>
<protein>
    <submittedName>
        <fullName evidence="2">Putative signal peptide protein</fullName>
    </submittedName>
</protein>
<sequence>MLHWSPSFFIPFPPFLNIPTTLLLICFFPSCTPLWGETHNPYQPATLPMNLGMTNRVAYRKNTMSIILAIVQLIREHDLLLPDGSQYRKWSRHVQELASQLSTCYACHTNLKITSSLCANQLSSQPS</sequence>
<accession>A0A0L6UQP7</accession>
<gene>
    <name evidence="2" type="ORF">VP01_420g1</name>
</gene>
<evidence type="ECO:0000313" key="3">
    <source>
        <dbReference type="Proteomes" id="UP000037035"/>
    </source>
</evidence>
<feature type="signal peptide" evidence="1">
    <location>
        <begin position="1"/>
        <end position="36"/>
    </location>
</feature>
<name>A0A0L6UQP7_9BASI</name>
<dbReference type="Proteomes" id="UP000037035">
    <property type="component" value="Unassembled WGS sequence"/>
</dbReference>
<feature type="chain" id="PRO_5005567824" evidence="1">
    <location>
        <begin position="37"/>
        <end position="127"/>
    </location>
</feature>
<proteinExistence type="predicted"/>
<keyword evidence="1" id="KW-0732">Signal</keyword>
<dbReference type="EMBL" id="LAVV01009291">
    <property type="protein sequence ID" value="KNZ50846.1"/>
    <property type="molecule type" value="Genomic_DNA"/>
</dbReference>
<keyword evidence="3" id="KW-1185">Reference proteome</keyword>
<evidence type="ECO:0000256" key="1">
    <source>
        <dbReference type="SAM" id="SignalP"/>
    </source>
</evidence>